<dbReference type="GO" id="GO:0016887">
    <property type="term" value="F:ATP hydrolysis activity"/>
    <property type="evidence" value="ECO:0007669"/>
    <property type="project" value="InterPro"/>
</dbReference>
<dbReference type="STRING" id="663278.Ethha_0527"/>
<reference evidence="6 7" key="1">
    <citation type="submission" date="2010-12" db="EMBL/GenBank/DDBJ databases">
        <title>Complete sequence of Ethanoligenens harbinense YUAN-3.</title>
        <authorList>
            <person name="Lucas S."/>
            <person name="Copeland A."/>
            <person name="Lapidus A."/>
            <person name="Cheng J.-F."/>
            <person name="Bruce D."/>
            <person name="Goodwin L."/>
            <person name="Pitluck S."/>
            <person name="Chertkov O."/>
            <person name="Misra M."/>
            <person name="Detter J.C."/>
            <person name="Han C."/>
            <person name="Tapia R."/>
            <person name="Land M."/>
            <person name="Hauser L."/>
            <person name="Jeffries C."/>
            <person name="Kyrpides N."/>
            <person name="Ivanova N."/>
            <person name="Mikhailova N."/>
            <person name="Wang A."/>
            <person name="Mouttaki H."/>
            <person name="He Z."/>
            <person name="Zhou J."/>
            <person name="Hemme C.L."/>
            <person name="Woyke T."/>
        </authorList>
    </citation>
    <scope>NUCLEOTIDE SEQUENCE [LARGE SCALE GENOMIC DNA]</scope>
    <source>
        <strain evidence="7">DSM 18485 / JCM 12961 / CGMCC 1.5033 / YUAN-3</strain>
    </source>
</reference>
<dbReference type="eggNOG" id="COG1131">
    <property type="taxonomic scope" value="Bacteria"/>
</dbReference>
<dbReference type="RefSeq" id="WP_013484481.1">
    <property type="nucleotide sequence ID" value="NC_014828.1"/>
</dbReference>
<accession>E6U945</accession>
<evidence type="ECO:0000259" key="5">
    <source>
        <dbReference type="PROSITE" id="PS50893"/>
    </source>
</evidence>
<dbReference type="SUPFAM" id="SSF52540">
    <property type="entry name" value="P-loop containing nucleoside triphosphate hydrolases"/>
    <property type="match status" value="1"/>
</dbReference>
<proteinExistence type="inferred from homology"/>
<dbReference type="EMBL" id="CP002400">
    <property type="protein sequence ID" value="ADU26109.1"/>
    <property type="molecule type" value="Genomic_DNA"/>
</dbReference>
<evidence type="ECO:0000256" key="3">
    <source>
        <dbReference type="ARBA" id="ARBA00022741"/>
    </source>
</evidence>
<dbReference type="PANTHER" id="PTHR43335">
    <property type="entry name" value="ABC TRANSPORTER, ATP-BINDING PROTEIN"/>
    <property type="match status" value="1"/>
</dbReference>
<dbReference type="PROSITE" id="PS50893">
    <property type="entry name" value="ABC_TRANSPORTER_2"/>
    <property type="match status" value="1"/>
</dbReference>
<dbReference type="PROSITE" id="PS00211">
    <property type="entry name" value="ABC_TRANSPORTER_1"/>
    <property type="match status" value="1"/>
</dbReference>
<dbReference type="Gene3D" id="3.40.50.300">
    <property type="entry name" value="P-loop containing nucleotide triphosphate hydrolases"/>
    <property type="match status" value="1"/>
</dbReference>
<gene>
    <name evidence="6" type="ordered locus">Ethha_0527</name>
</gene>
<dbReference type="Pfam" id="PF00005">
    <property type="entry name" value="ABC_tran"/>
    <property type="match status" value="1"/>
</dbReference>
<keyword evidence="2" id="KW-0813">Transport</keyword>
<sequence>MELKIENLSKQYKKRWAVNNFSISIGEGVYGLLGPNGAGKSTLMRMLVDILKPTSGRVLLDNQDIHQMGDSYRDVIGYLPQNFGVYKNFTAHRFLLYLASLKGISRREAEPKIDHLLKFVNLEEMKSKKIHTFSGGMKQRLGIAQALLNDPAILILDEPTTGLDPNERIRFRNLLSELSSNKIVLLSTHIVSDVEYIAKDVIVMKKGQLLRQAPSAELIDEMQGKVWKVKVTESRLMELKQQYVIGNILRHKHDVEVKIIADEAPEPGAISTEPDLEDYYLYHFGEEAIQDGTFSA</sequence>
<keyword evidence="4" id="KW-0067">ATP-binding</keyword>
<dbReference type="HOGENOM" id="CLU_000604_1_2_9"/>
<dbReference type="SMART" id="SM00382">
    <property type="entry name" value="AAA"/>
    <property type="match status" value="1"/>
</dbReference>
<name>E6U945_ETHHY</name>
<keyword evidence="3" id="KW-0547">Nucleotide-binding</keyword>
<keyword evidence="7" id="KW-1185">Reference proteome</keyword>
<dbReference type="InterPro" id="IPR003439">
    <property type="entry name" value="ABC_transporter-like_ATP-bd"/>
</dbReference>
<dbReference type="PANTHER" id="PTHR43335:SF2">
    <property type="entry name" value="ABC TRANSPORTER, ATP-BINDING PROTEIN"/>
    <property type="match status" value="1"/>
</dbReference>
<dbReference type="InterPro" id="IPR017871">
    <property type="entry name" value="ABC_transporter-like_CS"/>
</dbReference>
<dbReference type="Proteomes" id="UP000001551">
    <property type="component" value="Chromosome"/>
</dbReference>
<feature type="domain" description="ABC transporter" evidence="5">
    <location>
        <begin position="3"/>
        <end position="231"/>
    </location>
</feature>
<evidence type="ECO:0000256" key="1">
    <source>
        <dbReference type="ARBA" id="ARBA00005417"/>
    </source>
</evidence>
<evidence type="ECO:0000313" key="7">
    <source>
        <dbReference type="Proteomes" id="UP000001551"/>
    </source>
</evidence>
<dbReference type="KEGG" id="eha:Ethha_0527"/>
<comment type="similarity">
    <text evidence="1">Belongs to the ABC transporter superfamily.</text>
</comment>
<protein>
    <submittedName>
        <fullName evidence="6">ABC transporter related protein</fullName>
    </submittedName>
</protein>
<evidence type="ECO:0000256" key="4">
    <source>
        <dbReference type="ARBA" id="ARBA00022840"/>
    </source>
</evidence>
<dbReference type="AlphaFoldDB" id="E6U945"/>
<dbReference type="InterPro" id="IPR027417">
    <property type="entry name" value="P-loop_NTPase"/>
</dbReference>
<evidence type="ECO:0000256" key="2">
    <source>
        <dbReference type="ARBA" id="ARBA00022448"/>
    </source>
</evidence>
<dbReference type="InterPro" id="IPR003593">
    <property type="entry name" value="AAA+_ATPase"/>
</dbReference>
<dbReference type="GO" id="GO:0005524">
    <property type="term" value="F:ATP binding"/>
    <property type="evidence" value="ECO:0007669"/>
    <property type="project" value="UniProtKB-KW"/>
</dbReference>
<dbReference type="CDD" id="cd03264">
    <property type="entry name" value="ABC_drug_resistance_like"/>
    <property type="match status" value="1"/>
</dbReference>
<organism evidence="6 7">
    <name type="scientific">Ethanoligenens harbinense (strain DSM 18485 / JCM 12961 / CGMCC 1.5033 / YUAN-3)</name>
    <dbReference type="NCBI Taxonomy" id="663278"/>
    <lineage>
        <taxon>Bacteria</taxon>
        <taxon>Bacillati</taxon>
        <taxon>Bacillota</taxon>
        <taxon>Clostridia</taxon>
        <taxon>Eubacteriales</taxon>
        <taxon>Oscillospiraceae</taxon>
        <taxon>Ethanoligenens</taxon>
    </lineage>
</organism>
<evidence type="ECO:0000313" key="6">
    <source>
        <dbReference type="EMBL" id="ADU26109.1"/>
    </source>
</evidence>